<dbReference type="EnsemblMetazoa" id="CLYHEMT003576.1">
    <property type="protein sequence ID" value="CLYHEMP003576.1"/>
    <property type="gene ID" value="CLYHEMG003576"/>
</dbReference>
<protein>
    <submittedName>
        <fullName evidence="1">Uncharacterized protein</fullName>
    </submittedName>
</protein>
<accession>A0A7M5V4R5</accession>
<evidence type="ECO:0000313" key="1">
    <source>
        <dbReference type="EnsemblMetazoa" id="CLYHEMP003576.1"/>
    </source>
</evidence>
<dbReference type="Proteomes" id="UP000594262">
    <property type="component" value="Unplaced"/>
</dbReference>
<reference evidence="1" key="1">
    <citation type="submission" date="2021-01" db="UniProtKB">
        <authorList>
            <consortium name="EnsemblMetazoa"/>
        </authorList>
    </citation>
    <scope>IDENTIFICATION</scope>
</reference>
<proteinExistence type="predicted"/>
<sequence length="358" mass="40775">MPFQSKYQLSTYKMADFNTPRKRKHKDLTDLVGFVSYVSPPKSKYFEVFILVQEKMEKRLVVYDVNQHGSFLKTVDKGVTITHVSGATNGDFFFTDQSNIVYMSPPFEHYEIPIQISTIKEAMTEVHMFSRLHLEVLITSTNIPGISKEMLPYQQLLVTDNSLPHPKPLTVYSDMVGKFEVNNSYRLTHITVSKFNRNRILKGSDRSEQSELLEGAIKLLAVPTTMKVGRISSVELSSLKDINLCKHCKNPVIYIRSIVTCETCDQGMAQSDVLTTSIVKFTLKITSRCMPLCCDRKLIEKLLQNDGSDIELILCEMLNRNVQVNIKETSNEVLSMKRIPEFNDAAVNNDSELSNDEH</sequence>
<dbReference type="AlphaFoldDB" id="A0A7M5V4R5"/>
<evidence type="ECO:0000313" key="2">
    <source>
        <dbReference type="Proteomes" id="UP000594262"/>
    </source>
</evidence>
<name>A0A7M5V4R5_9CNID</name>
<keyword evidence="2" id="KW-1185">Reference proteome</keyword>
<organism evidence="1 2">
    <name type="scientific">Clytia hemisphaerica</name>
    <dbReference type="NCBI Taxonomy" id="252671"/>
    <lineage>
        <taxon>Eukaryota</taxon>
        <taxon>Metazoa</taxon>
        <taxon>Cnidaria</taxon>
        <taxon>Hydrozoa</taxon>
        <taxon>Hydroidolina</taxon>
        <taxon>Leptothecata</taxon>
        <taxon>Obeliida</taxon>
        <taxon>Clytiidae</taxon>
        <taxon>Clytia</taxon>
    </lineage>
</organism>